<keyword evidence="2" id="KW-1185">Reference proteome</keyword>
<proteinExistence type="predicted"/>
<evidence type="ECO:0000313" key="2">
    <source>
        <dbReference type="Proteomes" id="UP000094626"/>
    </source>
</evidence>
<organism evidence="1 2">
    <name type="scientific">Novosphingobium resinovorum</name>
    <dbReference type="NCBI Taxonomy" id="158500"/>
    <lineage>
        <taxon>Bacteria</taxon>
        <taxon>Pseudomonadati</taxon>
        <taxon>Pseudomonadota</taxon>
        <taxon>Alphaproteobacteria</taxon>
        <taxon>Sphingomonadales</taxon>
        <taxon>Sphingomonadaceae</taxon>
        <taxon>Novosphingobium</taxon>
    </lineage>
</organism>
<protein>
    <submittedName>
        <fullName evidence="1">Uncharacterized protein</fullName>
    </submittedName>
</protein>
<accession>A0A1D8A2I8</accession>
<dbReference type="AlphaFoldDB" id="A0A1D8A2I8"/>
<evidence type="ECO:0000313" key="1">
    <source>
        <dbReference type="EMBL" id="AOR76351.1"/>
    </source>
</evidence>
<dbReference type="Proteomes" id="UP000094626">
    <property type="component" value="Chromosome"/>
</dbReference>
<sequence length="113" mass="12859">MVGVLAVCGVGAGIIGYLHIQRQNDQIAAKDRYIGDLAEANKGWVTYMKRRDQLRDLEQRNVILLQDKLTLIDGQNTALSAQIEQLEESNAEVRELMSRRLPADLRRLLEQQK</sequence>
<gene>
    <name evidence="1" type="ORF">BES08_05950</name>
</gene>
<reference evidence="2" key="1">
    <citation type="journal article" date="2017" name="J. Biotechnol.">
        <title>Complete genome sequence of Novosphingobium resinovorum SA1, a versatile xenobiotic-degrading bacterium capable of utilizing sulfanilic acid.</title>
        <authorList>
            <person name="Hegedus B."/>
            <person name="Kos P.B."/>
            <person name="Balint B."/>
            <person name="Maroti G."/>
            <person name="Gan H.M."/>
            <person name="Perei K."/>
            <person name="Rakhely G."/>
        </authorList>
    </citation>
    <scope>NUCLEOTIDE SEQUENCE [LARGE SCALE GENOMIC DNA]</scope>
    <source>
        <strain evidence="2">SA1</strain>
    </source>
</reference>
<dbReference type="KEGG" id="nre:BES08_05950"/>
<name>A0A1D8A2I8_9SPHN</name>
<dbReference type="EMBL" id="CP017075">
    <property type="protein sequence ID" value="AOR76351.1"/>
    <property type="molecule type" value="Genomic_DNA"/>
</dbReference>